<evidence type="ECO:0000256" key="7">
    <source>
        <dbReference type="SAM" id="MobiDB-lite"/>
    </source>
</evidence>
<dbReference type="Pfam" id="PF00271">
    <property type="entry name" value="Helicase_C"/>
    <property type="match status" value="1"/>
</dbReference>
<proteinExistence type="inferred from homology"/>
<dbReference type="PROSITE" id="PS51195">
    <property type="entry name" value="Q_MOTIF"/>
    <property type="match status" value="1"/>
</dbReference>
<accession>A0A2U2JCT6</accession>
<evidence type="ECO:0000256" key="2">
    <source>
        <dbReference type="ARBA" id="ARBA00022801"/>
    </source>
</evidence>
<dbReference type="Pfam" id="PF00270">
    <property type="entry name" value="DEAD"/>
    <property type="match status" value="1"/>
</dbReference>
<feature type="short sequence motif" description="Q motif" evidence="6">
    <location>
        <begin position="1"/>
        <end position="29"/>
    </location>
</feature>
<dbReference type="GO" id="GO:0003724">
    <property type="term" value="F:RNA helicase activity"/>
    <property type="evidence" value="ECO:0007669"/>
    <property type="project" value="InterPro"/>
</dbReference>
<dbReference type="InterPro" id="IPR050079">
    <property type="entry name" value="DEAD_box_RNA_helicase"/>
</dbReference>
<protein>
    <submittedName>
        <fullName evidence="11">DEAD/DEAH box helicase</fullName>
    </submittedName>
</protein>
<dbReference type="GO" id="GO:0005829">
    <property type="term" value="C:cytosol"/>
    <property type="evidence" value="ECO:0007669"/>
    <property type="project" value="TreeGrafter"/>
</dbReference>
<organism evidence="11 12">
    <name type="scientific">Polaribacter aquimarinus</name>
    <dbReference type="NCBI Taxonomy" id="2100726"/>
    <lineage>
        <taxon>Bacteria</taxon>
        <taxon>Pseudomonadati</taxon>
        <taxon>Bacteroidota</taxon>
        <taxon>Flavobacteriia</taxon>
        <taxon>Flavobacteriales</taxon>
        <taxon>Flavobacteriaceae</taxon>
    </lineage>
</organism>
<evidence type="ECO:0000259" key="8">
    <source>
        <dbReference type="PROSITE" id="PS51192"/>
    </source>
</evidence>
<evidence type="ECO:0000313" key="11">
    <source>
        <dbReference type="EMBL" id="PWG06160.1"/>
    </source>
</evidence>
<dbReference type="InterPro" id="IPR044742">
    <property type="entry name" value="DEAD/DEAH_RhlB"/>
</dbReference>
<feature type="region of interest" description="Disordered" evidence="7">
    <location>
        <begin position="382"/>
        <end position="450"/>
    </location>
</feature>
<dbReference type="InterPro" id="IPR011545">
    <property type="entry name" value="DEAD/DEAH_box_helicase_dom"/>
</dbReference>
<evidence type="ECO:0000256" key="5">
    <source>
        <dbReference type="ARBA" id="ARBA00038437"/>
    </source>
</evidence>
<dbReference type="GO" id="GO:0003676">
    <property type="term" value="F:nucleic acid binding"/>
    <property type="evidence" value="ECO:0007669"/>
    <property type="project" value="InterPro"/>
</dbReference>
<dbReference type="CDD" id="cd18787">
    <property type="entry name" value="SF2_C_DEAD"/>
    <property type="match status" value="1"/>
</dbReference>
<evidence type="ECO:0000259" key="10">
    <source>
        <dbReference type="PROSITE" id="PS51195"/>
    </source>
</evidence>
<evidence type="ECO:0000256" key="1">
    <source>
        <dbReference type="ARBA" id="ARBA00022741"/>
    </source>
</evidence>
<keyword evidence="1" id="KW-0547">Nucleotide-binding</keyword>
<keyword evidence="4" id="KW-0067">ATP-binding</keyword>
<comment type="caution">
    <text evidence="11">The sequence shown here is derived from an EMBL/GenBank/DDBJ whole genome shotgun (WGS) entry which is preliminary data.</text>
</comment>
<dbReference type="PROSITE" id="PS51192">
    <property type="entry name" value="HELICASE_ATP_BIND_1"/>
    <property type="match status" value="1"/>
</dbReference>
<name>A0A2U2JCT6_9FLAO</name>
<dbReference type="Proteomes" id="UP000245670">
    <property type="component" value="Unassembled WGS sequence"/>
</dbReference>
<dbReference type="InterPro" id="IPR027417">
    <property type="entry name" value="P-loop_NTPase"/>
</dbReference>
<dbReference type="SMART" id="SM00487">
    <property type="entry name" value="DEXDc"/>
    <property type="match status" value="1"/>
</dbReference>
<dbReference type="EMBL" id="QFFG01000002">
    <property type="protein sequence ID" value="PWG06160.1"/>
    <property type="molecule type" value="Genomic_DNA"/>
</dbReference>
<dbReference type="SUPFAM" id="SSF52540">
    <property type="entry name" value="P-loop containing nucleoside triphosphate hydrolases"/>
    <property type="match status" value="1"/>
</dbReference>
<dbReference type="PANTHER" id="PTHR47959">
    <property type="entry name" value="ATP-DEPENDENT RNA HELICASE RHLE-RELATED"/>
    <property type="match status" value="1"/>
</dbReference>
<feature type="domain" description="DEAD-box RNA helicase Q" evidence="10">
    <location>
        <begin position="1"/>
        <end position="29"/>
    </location>
</feature>
<dbReference type="OrthoDB" id="9785240at2"/>
<dbReference type="AlphaFoldDB" id="A0A2U2JCT6"/>
<evidence type="ECO:0000256" key="4">
    <source>
        <dbReference type="ARBA" id="ARBA00022840"/>
    </source>
</evidence>
<keyword evidence="3 11" id="KW-0347">Helicase</keyword>
<feature type="compositionally biased region" description="Basic and acidic residues" evidence="7">
    <location>
        <begin position="382"/>
        <end position="395"/>
    </location>
</feature>
<gene>
    <name evidence="11" type="ORF">DIS07_06950</name>
</gene>
<dbReference type="Gene3D" id="3.40.50.300">
    <property type="entry name" value="P-loop containing nucleotide triphosphate hydrolases"/>
    <property type="match status" value="2"/>
</dbReference>
<feature type="domain" description="Helicase C-terminal" evidence="9">
    <location>
        <begin position="214"/>
        <end position="377"/>
    </location>
</feature>
<keyword evidence="12" id="KW-1185">Reference proteome</keyword>
<dbReference type="InterPro" id="IPR014014">
    <property type="entry name" value="RNA_helicase_DEAD_Q_motif"/>
</dbReference>
<dbReference type="PROSITE" id="PS51194">
    <property type="entry name" value="HELICASE_CTER"/>
    <property type="match status" value="1"/>
</dbReference>
<dbReference type="SMART" id="SM00490">
    <property type="entry name" value="HELICc"/>
    <property type="match status" value="1"/>
</dbReference>
<evidence type="ECO:0000256" key="3">
    <source>
        <dbReference type="ARBA" id="ARBA00022806"/>
    </source>
</evidence>
<dbReference type="RefSeq" id="WP_109404491.1">
    <property type="nucleotide sequence ID" value="NZ_QFFG01000002.1"/>
</dbReference>
<dbReference type="CDD" id="cd00268">
    <property type="entry name" value="DEADc"/>
    <property type="match status" value="1"/>
</dbReference>
<comment type="similarity">
    <text evidence="5">Belongs to the DEAD box helicase family.</text>
</comment>
<feature type="domain" description="Helicase ATP-binding" evidence="8">
    <location>
        <begin position="32"/>
        <end position="203"/>
    </location>
</feature>
<reference evidence="11 12" key="1">
    <citation type="submission" date="2018-05" db="EMBL/GenBank/DDBJ databases">
        <title>Polaribacter aquimarinus sp. nov., isolated from sediment in a sediment of sea.</title>
        <authorList>
            <person name="Lu D."/>
        </authorList>
    </citation>
    <scope>NUCLEOTIDE SEQUENCE [LARGE SCALE GENOMIC DNA]</scope>
    <source>
        <strain evidence="11 12">ZY113</strain>
    </source>
</reference>
<dbReference type="InterPro" id="IPR001650">
    <property type="entry name" value="Helicase_C-like"/>
</dbReference>
<dbReference type="PANTHER" id="PTHR47959:SF13">
    <property type="entry name" value="ATP-DEPENDENT RNA HELICASE RHLE"/>
    <property type="match status" value="1"/>
</dbReference>
<dbReference type="GO" id="GO:0005524">
    <property type="term" value="F:ATP binding"/>
    <property type="evidence" value="ECO:0007669"/>
    <property type="project" value="UniProtKB-KW"/>
</dbReference>
<evidence type="ECO:0000256" key="6">
    <source>
        <dbReference type="PROSITE-ProRule" id="PRU00552"/>
    </source>
</evidence>
<sequence length="450" mass="51479">MTFEDLEISKQLQYAIDDLGFLNPTPIQQQAFSVVRSGKDVVGIAQTGTGKTFAYMMPILQDLKFSKQQHPRVLVLVPTRELVIQVVDEIEKLSKYINTRVLGVYGGTNINTQKQAILQGQDIIVATPGRLYDLALSNALKLKSIQKLVIDEVDVMLDLGFRFQLMNIFDVIPARRQNVLFSATMTQDVDALIYDFFKNPRKISVAVSGTPLDNIEQVSYNVPNFFTKVNLLNHLLSDKQTFSKVLIFVAFKRSADLLFKHLEEVFGSETCVIHSNKTQNYRIRSIRQFDEGNNRILVATDVMARGLDFDEVSHVINFDTPDFPENYMHRIGRTGRAEKAGKTILFSTEKEQKAKESIETLMDYTIPVLELPEDVEISKLLTEDERPREDREQSKNRTALEYVPGPAFHEKSEKNSKVNLGGSYRREIAKKYKKPKTRGDKNYNRRNKKK</sequence>
<evidence type="ECO:0000313" key="12">
    <source>
        <dbReference type="Proteomes" id="UP000245670"/>
    </source>
</evidence>
<keyword evidence="2" id="KW-0378">Hydrolase</keyword>
<dbReference type="GO" id="GO:0016787">
    <property type="term" value="F:hydrolase activity"/>
    <property type="evidence" value="ECO:0007669"/>
    <property type="project" value="UniProtKB-KW"/>
</dbReference>
<evidence type="ECO:0000259" key="9">
    <source>
        <dbReference type="PROSITE" id="PS51194"/>
    </source>
</evidence>
<dbReference type="InterPro" id="IPR014001">
    <property type="entry name" value="Helicase_ATP-bd"/>
</dbReference>